<dbReference type="InterPro" id="IPR006379">
    <property type="entry name" value="HAD-SF_hydro_IIB"/>
</dbReference>
<dbReference type="Pfam" id="PF08282">
    <property type="entry name" value="Hydrolase_3"/>
    <property type="match status" value="1"/>
</dbReference>
<dbReference type="NCBIfam" id="TIGR00099">
    <property type="entry name" value="Cof-subfamily"/>
    <property type="match status" value="1"/>
</dbReference>
<keyword evidence="3" id="KW-0378">Hydrolase</keyword>
<evidence type="ECO:0000256" key="3">
    <source>
        <dbReference type="ARBA" id="ARBA00022801"/>
    </source>
</evidence>
<keyword evidence="2" id="KW-0479">Metal-binding</keyword>
<gene>
    <name evidence="6" type="ORF">IAC44_02185</name>
</gene>
<dbReference type="GO" id="GO:0046872">
    <property type="term" value="F:metal ion binding"/>
    <property type="evidence" value="ECO:0007669"/>
    <property type="project" value="UniProtKB-KW"/>
</dbReference>
<sequence>MCRYKAIVSDLDGTLFDADSRITPRTAAALRAAAQAGLKIILATGRHHTDLRGIAEKGLGIPVYRVSENGGVVFSPQEERLVYHPMAPDIVRRLTEVMAEAPREVYLHLYKGERWFVNKYDAVSVTHQNQSGFLFELADYSTFPDFEDCTKMCFMARDERAVEFMDRTVRKVRDPRLSFFWTMNTCFEAMDIHADKGVAVAGILQREGIRPEEVLAFGDGLNDLNMLRLAGKGIVMGNAVPQLAEALPHNERIGTNREEAVAQYIEQHVLNGK</sequence>
<comment type="cofactor">
    <cofactor evidence="1">
        <name>Mg(2+)</name>
        <dbReference type="ChEBI" id="CHEBI:18420"/>
    </cofactor>
</comment>
<comment type="caution">
    <text evidence="6">The sequence shown here is derived from an EMBL/GenBank/DDBJ whole genome shotgun (WGS) entry which is preliminary data.</text>
</comment>
<dbReference type="PROSITE" id="PS01229">
    <property type="entry name" value="COF_2"/>
    <property type="match status" value="1"/>
</dbReference>
<dbReference type="InterPro" id="IPR000150">
    <property type="entry name" value="Cof"/>
</dbReference>
<keyword evidence="4" id="KW-0460">Magnesium</keyword>
<evidence type="ECO:0000256" key="5">
    <source>
        <dbReference type="ARBA" id="ARBA00034778"/>
    </source>
</evidence>
<dbReference type="GO" id="GO:0016791">
    <property type="term" value="F:phosphatase activity"/>
    <property type="evidence" value="ECO:0007669"/>
    <property type="project" value="UniProtKB-ARBA"/>
</dbReference>
<evidence type="ECO:0000256" key="2">
    <source>
        <dbReference type="ARBA" id="ARBA00022723"/>
    </source>
</evidence>
<dbReference type="InterPro" id="IPR023214">
    <property type="entry name" value="HAD_sf"/>
</dbReference>
<dbReference type="InterPro" id="IPR036412">
    <property type="entry name" value="HAD-like_sf"/>
</dbReference>
<dbReference type="PANTHER" id="PTHR47267:SF4">
    <property type="entry name" value="PYRIDOXAL PHOSPHATE PHOSPHATASE YIGL"/>
    <property type="match status" value="1"/>
</dbReference>
<dbReference type="SFLD" id="SFLDS00003">
    <property type="entry name" value="Haloacid_Dehalogenase"/>
    <property type="match status" value="1"/>
</dbReference>
<dbReference type="PANTHER" id="PTHR47267">
    <property type="match status" value="1"/>
</dbReference>
<organism evidence="6 7">
    <name type="scientific">Candidatus Merdimorpha stercoravium</name>
    <dbReference type="NCBI Taxonomy" id="2840863"/>
    <lineage>
        <taxon>Bacteria</taxon>
        <taxon>Pseudomonadati</taxon>
        <taxon>Bacteroidota</taxon>
        <taxon>Flavobacteriia</taxon>
        <taxon>Flavobacteriales</taxon>
        <taxon>Candidatus Merdimorpha</taxon>
    </lineage>
</organism>
<dbReference type="Gene3D" id="3.30.1240.10">
    <property type="match status" value="1"/>
</dbReference>
<evidence type="ECO:0000313" key="6">
    <source>
        <dbReference type="EMBL" id="HIT97628.1"/>
    </source>
</evidence>
<evidence type="ECO:0000256" key="1">
    <source>
        <dbReference type="ARBA" id="ARBA00001946"/>
    </source>
</evidence>
<dbReference type="Gene3D" id="3.40.50.1000">
    <property type="entry name" value="HAD superfamily/HAD-like"/>
    <property type="match status" value="1"/>
</dbReference>
<dbReference type="Proteomes" id="UP000824161">
    <property type="component" value="Unassembled WGS sequence"/>
</dbReference>
<dbReference type="AlphaFoldDB" id="A0A9D1H8X0"/>
<evidence type="ECO:0000256" key="4">
    <source>
        <dbReference type="ARBA" id="ARBA00022842"/>
    </source>
</evidence>
<reference evidence="6" key="2">
    <citation type="journal article" date="2021" name="PeerJ">
        <title>Extensive microbial diversity within the chicken gut microbiome revealed by metagenomics and culture.</title>
        <authorList>
            <person name="Gilroy R."/>
            <person name="Ravi A."/>
            <person name="Getino M."/>
            <person name="Pursley I."/>
            <person name="Horton D.L."/>
            <person name="Alikhan N.F."/>
            <person name="Baker D."/>
            <person name="Gharbi K."/>
            <person name="Hall N."/>
            <person name="Watson M."/>
            <person name="Adriaenssens E.M."/>
            <person name="Foster-Nyarko E."/>
            <person name="Jarju S."/>
            <person name="Secka A."/>
            <person name="Antonio M."/>
            <person name="Oren A."/>
            <person name="Chaudhuri R.R."/>
            <person name="La Ragione R."/>
            <person name="Hildebrand F."/>
            <person name="Pallen M.J."/>
        </authorList>
    </citation>
    <scope>NUCLEOTIDE SEQUENCE</scope>
    <source>
        <strain evidence="6">1383</strain>
    </source>
</reference>
<dbReference type="CDD" id="cd07516">
    <property type="entry name" value="HAD_Pase"/>
    <property type="match status" value="1"/>
</dbReference>
<dbReference type="SUPFAM" id="SSF56784">
    <property type="entry name" value="HAD-like"/>
    <property type="match status" value="1"/>
</dbReference>
<protein>
    <submittedName>
        <fullName evidence="6">HAD family phosphatase</fullName>
    </submittedName>
</protein>
<comment type="similarity">
    <text evidence="5">Belongs to the HAD-like hydrolase superfamily. Cof family.</text>
</comment>
<dbReference type="NCBIfam" id="TIGR01484">
    <property type="entry name" value="HAD-SF-IIB"/>
    <property type="match status" value="1"/>
</dbReference>
<dbReference type="SFLD" id="SFLDG01140">
    <property type="entry name" value="C2.B:_Phosphomannomutase_and_P"/>
    <property type="match status" value="1"/>
</dbReference>
<dbReference type="EMBL" id="DVLY01000051">
    <property type="protein sequence ID" value="HIT97628.1"/>
    <property type="molecule type" value="Genomic_DNA"/>
</dbReference>
<accession>A0A9D1H8X0</accession>
<reference evidence="6" key="1">
    <citation type="submission" date="2020-10" db="EMBL/GenBank/DDBJ databases">
        <authorList>
            <person name="Gilroy R."/>
        </authorList>
    </citation>
    <scope>NUCLEOTIDE SEQUENCE</scope>
    <source>
        <strain evidence="6">1383</strain>
    </source>
</reference>
<proteinExistence type="inferred from homology"/>
<name>A0A9D1H8X0_9FLAO</name>
<evidence type="ECO:0000313" key="7">
    <source>
        <dbReference type="Proteomes" id="UP000824161"/>
    </source>
</evidence>